<accession>A0A7U7J3I4</accession>
<organism evidence="2 3">
    <name type="scientific">Candidatus Contendobacter odensis Run_B_J11</name>
    <dbReference type="NCBI Taxonomy" id="1400861"/>
    <lineage>
        <taxon>Bacteria</taxon>
        <taxon>Pseudomonadati</taxon>
        <taxon>Pseudomonadota</taxon>
        <taxon>Gammaproteobacteria</taxon>
        <taxon>Candidatus Competibacteraceae</taxon>
        <taxon>Candidatus Contendibacter</taxon>
    </lineage>
</organism>
<keyword evidence="1" id="KW-0472">Membrane</keyword>
<dbReference type="EMBL" id="CBTK010000071">
    <property type="protein sequence ID" value="CDH44379.1"/>
    <property type="molecule type" value="Genomic_DNA"/>
</dbReference>
<evidence type="ECO:0000313" key="3">
    <source>
        <dbReference type="Proteomes" id="UP000019184"/>
    </source>
</evidence>
<keyword evidence="1" id="KW-0812">Transmembrane</keyword>
<keyword evidence="3" id="KW-1185">Reference proteome</keyword>
<evidence type="ECO:0000313" key="2">
    <source>
        <dbReference type="EMBL" id="CDH44379.1"/>
    </source>
</evidence>
<gene>
    <name evidence="2" type="ORF">BN874_1620038</name>
</gene>
<reference evidence="2 3" key="1">
    <citation type="journal article" date="2014" name="ISME J.">
        <title>Candidatus Competibacter-lineage genomes retrieved from metagenomes reveal functional metabolic diversity.</title>
        <authorList>
            <person name="McIlroy S.J."/>
            <person name="Albertsen M."/>
            <person name="Andresen E.K."/>
            <person name="Saunders A.M."/>
            <person name="Kristiansen R."/>
            <person name="Stokholm-Bjerregaard M."/>
            <person name="Nielsen K.L."/>
            <person name="Nielsen P.H."/>
        </authorList>
    </citation>
    <scope>NUCLEOTIDE SEQUENCE [LARGE SCALE GENOMIC DNA]</scope>
    <source>
        <strain evidence="2 3">Run_B_J11</strain>
    </source>
</reference>
<sequence>MSCILVLKGGSILHVGVFCLFCGVARFIARVAELVDALDLGSSRVTCEGSSPSFRTIHAVRSGAVDLAPVFWITGVGGFANTMIESFEVHRCRFQLRR</sequence>
<dbReference type="AlphaFoldDB" id="A0A7U7J3I4"/>
<comment type="caution">
    <text evidence="2">The sequence shown here is derived from an EMBL/GenBank/DDBJ whole genome shotgun (WGS) entry which is preliminary data.</text>
</comment>
<keyword evidence="1" id="KW-1133">Transmembrane helix</keyword>
<feature type="transmembrane region" description="Helical" evidence="1">
    <location>
        <begin position="12"/>
        <end position="29"/>
    </location>
</feature>
<proteinExistence type="predicted"/>
<protein>
    <submittedName>
        <fullName evidence="2">Uncharacterized protein</fullName>
    </submittedName>
</protein>
<evidence type="ECO:0000256" key="1">
    <source>
        <dbReference type="SAM" id="Phobius"/>
    </source>
</evidence>
<name>A0A7U7J3I4_9GAMM</name>
<dbReference type="Proteomes" id="UP000019184">
    <property type="component" value="Unassembled WGS sequence"/>
</dbReference>